<feature type="non-terminal residue" evidence="12">
    <location>
        <position position="852"/>
    </location>
</feature>
<dbReference type="InterPro" id="IPR005599">
    <property type="entry name" value="GPI_mannosylTrfase"/>
</dbReference>
<evidence type="ECO:0000256" key="7">
    <source>
        <dbReference type="ARBA" id="ARBA00022824"/>
    </source>
</evidence>
<evidence type="ECO:0000256" key="1">
    <source>
        <dbReference type="ARBA" id="ARBA00004477"/>
    </source>
</evidence>
<dbReference type="EMBL" id="JACVVK020000157">
    <property type="protein sequence ID" value="KAK7487919.1"/>
    <property type="molecule type" value="Genomic_DNA"/>
</dbReference>
<keyword evidence="5" id="KW-0808">Transferase</keyword>
<proteinExistence type="inferred from homology"/>
<dbReference type="EC" id="2.4.1.-" evidence="11"/>
<evidence type="ECO:0000256" key="11">
    <source>
        <dbReference type="RuleBase" id="RU363075"/>
    </source>
</evidence>
<keyword evidence="4 11" id="KW-0328">Glycosyltransferase</keyword>
<keyword evidence="8 11" id="KW-1133">Transmembrane helix</keyword>
<evidence type="ECO:0000256" key="4">
    <source>
        <dbReference type="ARBA" id="ARBA00022676"/>
    </source>
</evidence>
<evidence type="ECO:0000256" key="2">
    <source>
        <dbReference type="ARBA" id="ARBA00004687"/>
    </source>
</evidence>
<evidence type="ECO:0000313" key="12">
    <source>
        <dbReference type="EMBL" id="KAK7487919.1"/>
    </source>
</evidence>
<name>A0ABD0KL80_9CAEN</name>
<comment type="subcellular location">
    <subcellularLocation>
        <location evidence="1 11">Endoplasmic reticulum membrane</location>
        <topology evidence="1 11">Multi-pass membrane protein</topology>
    </subcellularLocation>
</comment>
<sequence>ATVKILSRAVAVSSELLFRLMFVRILDQISAGLRQLSVQVTAKSRGILNSAQLHGNSEFQKTAPLWREPENAKTNRHPNATPAAPGFNPSFEVAHTQVYGYGFRPYEFSSLKQDDGASVSMYRQRELELGMHSMRSALYPRFYVIVSLVAAVLGADIQPFVLWKASHAIVSSFLPLSIYRFVSVYFRSHDSACLAAILVTLSTHLNVLGTHPLLNSFLAPGVFWSLASIHPLLAGRRSADEKKSAGSLEADDICEIVQTRDAELFQEKVTEENNNTAKCGSGDVEKNPGNDAVAATNGCVTSDLFVSSGKLLGNEVLNSGKLSENVVMNGNGVTNGGKLSENGVLDNGFAGSYGLMQNRHGFSNGKCLIQNGKSERMKNGGQKMASGSEKRTRCAPWKLSPADFFSGFVLSICTYIRLDVALFACITLLPTYSPRHAQYRKLILCGLGACAGLCVGVYEDFLFYGEVVVSPGNWAKFNVFQGMSSEFFGKSEIGRYLTLLFADNLGLCLLGCICIVTFLGLLCESAFLRNATSEGVVICKNNSTASTTNKNISKDSIDRRQDTPKDFRGENVELKPPLILLASCVLLLLFYSSKAHKELRFIHNVIVLMFAGFASTLSKLATVVRRKTGLEETRALLIFFLILFASSQWSSFPSSRDQSNTPWSYQRHWDSHDVNACLHYVGRQNDVTGVFVDRNFHVTGGYSLVHHDVPLFTLLVYEFVEFSSISKIVLPQSSVLGLISNVSFVTLDRISNYVSVQNAAYLVRLLIENTHYNYFVMSKDRRFVPIGFSEVYTQGTMRVMKRNRDPDQERQLQAMAARTPVGVNATVLRYEGDVLFRFQRFRLAAERYQTAL</sequence>
<dbReference type="PANTHER" id="PTHR22760:SF3">
    <property type="entry name" value="GPI MANNOSYLTRANSFERASE 4"/>
    <property type="match status" value="1"/>
</dbReference>
<dbReference type="GO" id="GO:0005789">
    <property type="term" value="C:endoplasmic reticulum membrane"/>
    <property type="evidence" value="ECO:0007669"/>
    <property type="project" value="UniProtKB-SubCell"/>
</dbReference>
<keyword evidence="7 11" id="KW-0256">Endoplasmic reticulum</keyword>
<evidence type="ECO:0000256" key="9">
    <source>
        <dbReference type="ARBA" id="ARBA00023136"/>
    </source>
</evidence>
<organism evidence="12 13">
    <name type="scientific">Batillaria attramentaria</name>
    <dbReference type="NCBI Taxonomy" id="370345"/>
    <lineage>
        <taxon>Eukaryota</taxon>
        <taxon>Metazoa</taxon>
        <taxon>Spiralia</taxon>
        <taxon>Lophotrochozoa</taxon>
        <taxon>Mollusca</taxon>
        <taxon>Gastropoda</taxon>
        <taxon>Caenogastropoda</taxon>
        <taxon>Sorbeoconcha</taxon>
        <taxon>Cerithioidea</taxon>
        <taxon>Batillariidae</taxon>
        <taxon>Batillaria</taxon>
    </lineage>
</organism>
<keyword evidence="9 11" id="KW-0472">Membrane</keyword>
<dbReference type="PANTHER" id="PTHR22760">
    <property type="entry name" value="GLYCOSYLTRANSFERASE"/>
    <property type="match status" value="1"/>
</dbReference>
<evidence type="ECO:0000256" key="10">
    <source>
        <dbReference type="ARBA" id="ARBA00038466"/>
    </source>
</evidence>
<comment type="pathway">
    <text evidence="2">Glycolipid biosynthesis; glycosylphosphatidylinositol-anchor biosynthesis.</text>
</comment>
<gene>
    <name evidence="12" type="ORF">BaRGS_00020820</name>
</gene>
<evidence type="ECO:0000256" key="6">
    <source>
        <dbReference type="ARBA" id="ARBA00022692"/>
    </source>
</evidence>
<reference evidence="12 13" key="1">
    <citation type="journal article" date="2023" name="Sci. Data">
        <title>Genome assembly of the Korean intertidal mud-creeper Batillaria attramentaria.</title>
        <authorList>
            <person name="Patra A.K."/>
            <person name="Ho P.T."/>
            <person name="Jun S."/>
            <person name="Lee S.J."/>
            <person name="Kim Y."/>
            <person name="Won Y.J."/>
        </authorList>
    </citation>
    <scope>NUCLEOTIDE SEQUENCE [LARGE SCALE GENOMIC DNA]</scope>
    <source>
        <strain evidence="12">Wonlab-2016</strain>
    </source>
</reference>
<comment type="similarity">
    <text evidence="10">Belongs to the glycosyltransferase 22 family. PIGZ subfamily.</text>
</comment>
<evidence type="ECO:0000256" key="5">
    <source>
        <dbReference type="ARBA" id="ARBA00022679"/>
    </source>
</evidence>
<feature type="non-terminal residue" evidence="12">
    <location>
        <position position="1"/>
    </location>
</feature>
<evidence type="ECO:0000313" key="13">
    <source>
        <dbReference type="Proteomes" id="UP001519460"/>
    </source>
</evidence>
<protein>
    <recommendedName>
        <fullName evidence="11">Mannosyltransferase</fullName>
        <ecNumber evidence="11">2.4.1.-</ecNumber>
    </recommendedName>
</protein>
<feature type="transmembrane region" description="Helical" evidence="11">
    <location>
        <begin position="578"/>
        <end position="595"/>
    </location>
</feature>
<dbReference type="GO" id="GO:0016757">
    <property type="term" value="F:glycosyltransferase activity"/>
    <property type="evidence" value="ECO:0007669"/>
    <property type="project" value="UniProtKB-KW"/>
</dbReference>
<keyword evidence="6 11" id="KW-0812">Transmembrane</keyword>
<dbReference type="GO" id="GO:0006506">
    <property type="term" value="P:GPI anchor biosynthetic process"/>
    <property type="evidence" value="ECO:0007669"/>
    <property type="project" value="UniProtKB-KW"/>
</dbReference>
<evidence type="ECO:0000256" key="3">
    <source>
        <dbReference type="ARBA" id="ARBA00022502"/>
    </source>
</evidence>
<keyword evidence="3" id="KW-0337">GPI-anchor biosynthesis</keyword>
<dbReference type="Proteomes" id="UP001519460">
    <property type="component" value="Unassembled WGS sequence"/>
</dbReference>
<feature type="transmembrane region" description="Helical" evidence="11">
    <location>
        <begin position="504"/>
        <end position="523"/>
    </location>
</feature>
<feature type="transmembrane region" description="Helical" evidence="11">
    <location>
        <begin position="442"/>
        <end position="464"/>
    </location>
</feature>
<keyword evidence="13" id="KW-1185">Reference proteome</keyword>
<feature type="transmembrane region" description="Helical" evidence="11">
    <location>
        <begin position="635"/>
        <end position="652"/>
    </location>
</feature>
<comment type="caution">
    <text evidence="12">The sequence shown here is derived from an EMBL/GenBank/DDBJ whole genome shotgun (WGS) entry which is preliminary data.</text>
</comment>
<feature type="transmembrane region" description="Helical" evidence="11">
    <location>
        <begin position="601"/>
        <end position="623"/>
    </location>
</feature>
<dbReference type="Pfam" id="PF03901">
    <property type="entry name" value="Glyco_transf_22"/>
    <property type="match status" value="1"/>
</dbReference>
<dbReference type="AlphaFoldDB" id="A0ABD0KL80"/>
<accession>A0ABD0KL80</accession>
<evidence type="ECO:0000256" key="8">
    <source>
        <dbReference type="ARBA" id="ARBA00022989"/>
    </source>
</evidence>